<feature type="transmembrane region" description="Helical" evidence="6">
    <location>
        <begin position="21"/>
        <end position="45"/>
    </location>
</feature>
<protein>
    <submittedName>
        <fullName evidence="7">Neutral zinc metallopeptidase</fullName>
    </submittedName>
</protein>
<evidence type="ECO:0000256" key="2">
    <source>
        <dbReference type="ARBA" id="ARBA00022692"/>
    </source>
</evidence>
<reference evidence="7 8" key="1">
    <citation type="submission" date="2023-11" db="EMBL/GenBank/DDBJ databases">
        <title>Arctic aerobic anoxygenic photoheterotroph Sediminicoccus rosea KRV36 adapts its photosynthesis to long days of polar summer.</title>
        <authorList>
            <person name="Tomasch J."/>
            <person name="Kopejtka K."/>
            <person name="Bily T."/>
            <person name="Gardiner A.T."/>
            <person name="Gardian Z."/>
            <person name="Shivaramu S."/>
            <person name="Koblizek M."/>
            <person name="Engelhardt F."/>
            <person name="Kaftan D."/>
        </authorList>
    </citation>
    <scope>NUCLEOTIDE SEQUENCE [LARGE SCALE GENOMIC DNA]</scope>
    <source>
        <strain evidence="7 8">R-30</strain>
    </source>
</reference>
<dbReference type="Proteomes" id="UP001305521">
    <property type="component" value="Chromosome"/>
</dbReference>
<evidence type="ECO:0000256" key="5">
    <source>
        <dbReference type="SAM" id="MobiDB-lite"/>
    </source>
</evidence>
<keyword evidence="2 6" id="KW-0812">Transmembrane</keyword>
<evidence type="ECO:0000256" key="3">
    <source>
        <dbReference type="ARBA" id="ARBA00022989"/>
    </source>
</evidence>
<evidence type="ECO:0000256" key="1">
    <source>
        <dbReference type="ARBA" id="ARBA00004167"/>
    </source>
</evidence>
<proteinExistence type="predicted"/>
<sequence length="273" mass="28729">MDDERESRNLEDRRGSRGGSGGGLGGGARIGGLGLVAVIVISLLLGVDPGVVLSTLETGQAPVTQQAAQAPPRDDPAARFVSRVLASTEDVWTAEFARHGQRYEPPRLVLFSGQVASGCGTAQSAMGPFYCPADRRVYLDLAFFRDLSQRMGAPGDFAQAYVIAHEVGHHVQNLLGRLGGGRDNAASVRTELQADCLAGFWARRANETRRILEAGDIEEGLSAAAAVGDDRLQQQARGHVVPESFTHGSSAQRVRALKTGLGSADVGACLGRG</sequence>
<evidence type="ECO:0000313" key="8">
    <source>
        <dbReference type="Proteomes" id="UP001305521"/>
    </source>
</evidence>
<gene>
    <name evidence="7" type="ORF">R9Z33_18050</name>
</gene>
<dbReference type="PANTHER" id="PTHR30168">
    <property type="entry name" value="PUTATIVE MEMBRANE PROTEIN YPFJ"/>
    <property type="match status" value="1"/>
</dbReference>
<accession>A0ABZ0PEV1</accession>
<feature type="region of interest" description="Disordered" evidence="5">
    <location>
        <begin position="1"/>
        <end position="23"/>
    </location>
</feature>
<dbReference type="SUPFAM" id="SSF55486">
    <property type="entry name" value="Metalloproteases ('zincins'), catalytic domain"/>
    <property type="match status" value="1"/>
</dbReference>
<keyword evidence="4 6" id="KW-0472">Membrane</keyword>
<organism evidence="7 8">
    <name type="scientific">Sediminicoccus rosea</name>
    <dbReference type="NCBI Taxonomy" id="1225128"/>
    <lineage>
        <taxon>Bacteria</taxon>
        <taxon>Pseudomonadati</taxon>
        <taxon>Pseudomonadota</taxon>
        <taxon>Alphaproteobacteria</taxon>
        <taxon>Acetobacterales</taxon>
        <taxon>Roseomonadaceae</taxon>
        <taxon>Sediminicoccus</taxon>
    </lineage>
</organism>
<name>A0ABZ0PEV1_9PROT</name>
<evidence type="ECO:0000256" key="6">
    <source>
        <dbReference type="SAM" id="Phobius"/>
    </source>
</evidence>
<dbReference type="Pfam" id="PF04228">
    <property type="entry name" value="Zn_peptidase"/>
    <property type="match status" value="1"/>
</dbReference>
<keyword evidence="8" id="KW-1185">Reference proteome</keyword>
<evidence type="ECO:0000256" key="4">
    <source>
        <dbReference type="ARBA" id="ARBA00023136"/>
    </source>
</evidence>
<dbReference type="RefSeq" id="WP_318647948.1">
    <property type="nucleotide sequence ID" value="NZ_CP137852.1"/>
</dbReference>
<dbReference type="InterPro" id="IPR007343">
    <property type="entry name" value="Uncharacterised_pept_Zn_put"/>
</dbReference>
<comment type="subcellular location">
    <subcellularLocation>
        <location evidence="1">Membrane</location>
        <topology evidence="1">Single-pass membrane protein</topology>
    </subcellularLocation>
</comment>
<evidence type="ECO:0000313" key="7">
    <source>
        <dbReference type="EMBL" id="WPB83992.1"/>
    </source>
</evidence>
<dbReference type="PANTHER" id="PTHR30168:SF0">
    <property type="entry name" value="INNER MEMBRANE PROTEIN"/>
    <property type="match status" value="1"/>
</dbReference>
<keyword evidence="3 6" id="KW-1133">Transmembrane helix</keyword>
<feature type="compositionally biased region" description="Basic and acidic residues" evidence="5">
    <location>
        <begin position="1"/>
        <end position="15"/>
    </location>
</feature>
<dbReference type="EMBL" id="CP137852">
    <property type="protein sequence ID" value="WPB83992.1"/>
    <property type="molecule type" value="Genomic_DNA"/>
</dbReference>